<feature type="domain" description="Wax synthase" evidence="9">
    <location>
        <begin position="45"/>
        <end position="143"/>
    </location>
</feature>
<proteinExistence type="inferred from homology"/>
<reference evidence="10" key="1">
    <citation type="submission" date="2023-02" db="EMBL/GenBank/DDBJ databases">
        <authorList>
            <person name="Palmer J.M."/>
        </authorList>
    </citation>
    <scope>NUCLEOTIDE SEQUENCE</scope>
    <source>
        <strain evidence="10">FW57</strain>
    </source>
</reference>
<dbReference type="InterPro" id="IPR032805">
    <property type="entry name" value="Wax_synthase_dom"/>
</dbReference>
<evidence type="ECO:0000256" key="1">
    <source>
        <dbReference type="ARBA" id="ARBA00004141"/>
    </source>
</evidence>
<gene>
    <name evidence="10" type="ORF">NEMBOFW57_003063</name>
</gene>
<evidence type="ECO:0000256" key="8">
    <source>
        <dbReference type="SAM" id="Phobius"/>
    </source>
</evidence>
<keyword evidence="6 8" id="KW-1133">Transmembrane helix</keyword>
<feature type="transmembrane region" description="Helical" evidence="8">
    <location>
        <begin position="105"/>
        <end position="127"/>
    </location>
</feature>
<evidence type="ECO:0000256" key="4">
    <source>
        <dbReference type="ARBA" id="ARBA00022679"/>
    </source>
</evidence>
<organism evidence="10 11">
    <name type="scientific">Staphylotrichum longicolle</name>
    <dbReference type="NCBI Taxonomy" id="669026"/>
    <lineage>
        <taxon>Eukaryota</taxon>
        <taxon>Fungi</taxon>
        <taxon>Dikarya</taxon>
        <taxon>Ascomycota</taxon>
        <taxon>Pezizomycotina</taxon>
        <taxon>Sordariomycetes</taxon>
        <taxon>Sordariomycetidae</taxon>
        <taxon>Sordariales</taxon>
        <taxon>Chaetomiaceae</taxon>
        <taxon>Staphylotrichum</taxon>
    </lineage>
</organism>
<evidence type="ECO:0000256" key="3">
    <source>
        <dbReference type="ARBA" id="ARBA00007282"/>
    </source>
</evidence>
<dbReference type="EMBL" id="JAHCVI010000001">
    <property type="protein sequence ID" value="KAG7293018.1"/>
    <property type="molecule type" value="Genomic_DNA"/>
</dbReference>
<comment type="subcellular location">
    <subcellularLocation>
        <location evidence="1">Membrane</location>
        <topology evidence="1">Multi-pass membrane protein</topology>
    </subcellularLocation>
</comment>
<dbReference type="Proteomes" id="UP001197093">
    <property type="component" value="Unassembled WGS sequence"/>
</dbReference>
<evidence type="ECO:0000256" key="7">
    <source>
        <dbReference type="ARBA" id="ARBA00023136"/>
    </source>
</evidence>
<dbReference type="AlphaFoldDB" id="A0AAD4F969"/>
<feature type="transmembrane region" description="Helical" evidence="8">
    <location>
        <begin position="139"/>
        <end position="160"/>
    </location>
</feature>
<evidence type="ECO:0000313" key="11">
    <source>
        <dbReference type="Proteomes" id="UP001197093"/>
    </source>
</evidence>
<feature type="transmembrane region" description="Helical" evidence="8">
    <location>
        <begin position="172"/>
        <end position="190"/>
    </location>
</feature>
<evidence type="ECO:0000256" key="2">
    <source>
        <dbReference type="ARBA" id="ARBA00005179"/>
    </source>
</evidence>
<comment type="pathway">
    <text evidence="2">Secondary metabolite biosynthesis.</text>
</comment>
<comment type="caution">
    <text evidence="10">The sequence shown here is derived from an EMBL/GenBank/DDBJ whole genome shotgun (WGS) entry which is preliminary data.</text>
</comment>
<dbReference type="InterPro" id="IPR044851">
    <property type="entry name" value="Wax_synthase"/>
</dbReference>
<protein>
    <recommendedName>
        <fullName evidence="9">Wax synthase domain-containing protein</fullName>
    </recommendedName>
</protein>
<comment type="similarity">
    <text evidence="3">Belongs to the wax synthase family.</text>
</comment>
<feature type="transmembrane region" description="Helical" evidence="8">
    <location>
        <begin position="67"/>
        <end position="84"/>
    </location>
</feature>
<keyword evidence="4" id="KW-0808">Transferase</keyword>
<dbReference type="PANTHER" id="PTHR31595:SF57">
    <property type="entry name" value="OS04G0481900 PROTEIN"/>
    <property type="match status" value="1"/>
</dbReference>
<dbReference type="PANTHER" id="PTHR31595">
    <property type="entry name" value="LONG-CHAIN-ALCOHOL O-FATTY-ACYLTRANSFERASE 3-RELATED"/>
    <property type="match status" value="1"/>
</dbReference>
<keyword evidence="11" id="KW-1185">Reference proteome</keyword>
<dbReference type="GO" id="GO:0008374">
    <property type="term" value="F:O-acyltransferase activity"/>
    <property type="evidence" value="ECO:0007669"/>
    <property type="project" value="InterPro"/>
</dbReference>
<keyword evidence="7 8" id="KW-0472">Membrane</keyword>
<dbReference type="GO" id="GO:0016020">
    <property type="term" value="C:membrane"/>
    <property type="evidence" value="ECO:0007669"/>
    <property type="project" value="UniProtKB-SubCell"/>
</dbReference>
<name>A0AAD4F969_9PEZI</name>
<accession>A0AAD4F969</accession>
<evidence type="ECO:0000256" key="6">
    <source>
        <dbReference type="ARBA" id="ARBA00022989"/>
    </source>
</evidence>
<sequence>MAGIIAGLYLYFSLLQLAAVLPPLSRYLLLGGGGGGARAELWQHPPLFGGFAASVLDRGLAGFWGGWWHQTFRLGFVAPVRWLWPRRHRHPHEGKGRKAVAARQLVEVALAFALSGVLHAAGGWTSVSRRAAVRPHTPVVFFLLQAVGVVLQTGLCSLLQSTKKGPRWVRRLGNLAFTAVWLQATGHFLVDDMSRAGLWLFEPVSL</sequence>
<dbReference type="Pfam" id="PF13813">
    <property type="entry name" value="MBOAT_2"/>
    <property type="match status" value="1"/>
</dbReference>
<dbReference type="GO" id="GO:0006629">
    <property type="term" value="P:lipid metabolic process"/>
    <property type="evidence" value="ECO:0007669"/>
    <property type="project" value="InterPro"/>
</dbReference>
<evidence type="ECO:0000259" key="9">
    <source>
        <dbReference type="Pfam" id="PF13813"/>
    </source>
</evidence>
<evidence type="ECO:0000256" key="5">
    <source>
        <dbReference type="ARBA" id="ARBA00022692"/>
    </source>
</evidence>
<keyword evidence="5 8" id="KW-0812">Transmembrane</keyword>
<evidence type="ECO:0000313" key="10">
    <source>
        <dbReference type="EMBL" id="KAG7293018.1"/>
    </source>
</evidence>